<reference evidence="2" key="2">
    <citation type="submission" date="2025-09" db="UniProtKB">
        <authorList>
            <consortium name="Ensembl"/>
        </authorList>
    </citation>
    <scope>IDENTIFICATION</scope>
</reference>
<dbReference type="Ensembl" id="ENSMALT00000000680.1">
    <property type="protein sequence ID" value="ENSMALP00000000644.1"/>
    <property type="gene ID" value="ENSMALG00000000504.1"/>
</dbReference>
<sequence length="75" mass="8260">MVPKRTVPPPEERSNPLPPQISLKASNPLTGGNRQFNAARRVMLKGGPVSMGTVAQLIMKISYTIFTLIDRVQRS</sequence>
<keyword evidence="3" id="KW-1185">Reference proteome</keyword>
<dbReference type="Proteomes" id="UP000261600">
    <property type="component" value="Unplaced"/>
</dbReference>
<feature type="region of interest" description="Disordered" evidence="1">
    <location>
        <begin position="1"/>
        <end position="31"/>
    </location>
</feature>
<name>A0A3Q3ID10_MONAL</name>
<protein>
    <submittedName>
        <fullName evidence="2">Uncharacterized protein</fullName>
    </submittedName>
</protein>
<dbReference type="AlphaFoldDB" id="A0A3Q3ID10"/>
<evidence type="ECO:0000313" key="3">
    <source>
        <dbReference type="Proteomes" id="UP000261600"/>
    </source>
</evidence>
<evidence type="ECO:0000313" key="2">
    <source>
        <dbReference type="Ensembl" id="ENSMALP00000000644.1"/>
    </source>
</evidence>
<reference evidence="2" key="1">
    <citation type="submission" date="2025-08" db="UniProtKB">
        <authorList>
            <consortium name="Ensembl"/>
        </authorList>
    </citation>
    <scope>IDENTIFICATION</scope>
</reference>
<evidence type="ECO:0000256" key="1">
    <source>
        <dbReference type="SAM" id="MobiDB-lite"/>
    </source>
</evidence>
<proteinExistence type="predicted"/>
<accession>A0A3Q3ID10</accession>
<organism evidence="2 3">
    <name type="scientific">Monopterus albus</name>
    <name type="common">Swamp eel</name>
    <dbReference type="NCBI Taxonomy" id="43700"/>
    <lineage>
        <taxon>Eukaryota</taxon>
        <taxon>Metazoa</taxon>
        <taxon>Chordata</taxon>
        <taxon>Craniata</taxon>
        <taxon>Vertebrata</taxon>
        <taxon>Euteleostomi</taxon>
        <taxon>Actinopterygii</taxon>
        <taxon>Neopterygii</taxon>
        <taxon>Teleostei</taxon>
        <taxon>Neoteleostei</taxon>
        <taxon>Acanthomorphata</taxon>
        <taxon>Anabantaria</taxon>
        <taxon>Synbranchiformes</taxon>
        <taxon>Synbranchidae</taxon>
        <taxon>Monopterus</taxon>
    </lineage>
</organism>